<reference evidence="1" key="1">
    <citation type="journal article" date="2014" name="Int. J. Syst. Evol. Microbiol.">
        <title>Complete genome of a new Firmicutes species belonging to the dominant human colonic microbiota ('Ruminococcus bicirculans') reveals two chromosomes and a selective capacity to utilize plant glucans.</title>
        <authorList>
            <consortium name="NISC Comparative Sequencing Program"/>
            <person name="Wegmann U."/>
            <person name="Louis P."/>
            <person name="Goesmann A."/>
            <person name="Henrissat B."/>
            <person name="Duncan S.H."/>
            <person name="Flint H.J."/>
        </authorList>
    </citation>
    <scope>NUCLEOTIDE SEQUENCE</scope>
    <source>
        <strain evidence="1">KCTC 62575</strain>
    </source>
</reference>
<dbReference type="OrthoDB" id="6707757at2"/>
<evidence type="ECO:0000313" key="1">
    <source>
        <dbReference type="EMBL" id="MFC2995532.1"/>
    </source>
</evidence>
<keyword evidence="4" id="KW-1185">Reference proteome</keyword>
<reference evidence="4" key="3">
    <citation type="journal article" date="2019" name="Int. J. Syst. Evol. Microbiol.">
        <title>The Global Catalogue of Microorganisms (GCM) 10K type strain sequencing project: providing services to taxonomists for standard genome sequencing and annotation.</title>
        <authorList>
            <consortium name="The Broad Institute Genomics Platform"/>
            <consortium name="The Broad Institute Genome Sequencing Center for Infectious Disease"/>
            <person name="Wu L."/>
            <person name="Ma J."/>
        </authorList>
    </citation>
    <scope>NUCLEOTIDE SEQUENCE [LARGE SCALE GENOMIC DNA]</scope>
    <source>
        <strain evidence="4">KCTC 62575</strain>
    </source>
</reference>
<dbReference type="RefSeq" id="WP_017386453.1">
    <property type="nucleotide sequence ID" value="NZ_JBHRSF010000030.1"/>
</dbReference>
<gene>
    <name evidence="1" type="ORF">ACFODO_09675</name>
    <name evidence="2" type="ORF">C9E89_010790</name>
</gene>
<sequence length="160" mass="19733">MKRPVHLPLYHEFLELFDNYEIQNWEAKQFWEKLNINQIYRNDKTKRLMYSGLKVLIRFQYLEVNHETSRKNVFSYTETPRMNELRNRTKKQKLEEIFSKKKTEFLDQIKDKENNIEFLESLLSDDKTLEKYFINHKETMENDIKNIKSNIKLMDDIMNK</sequence>
<proteinExistence type="predicted"/>
<accession>A0A371YPU3</accession>
<evidence type="ECO:0000313" key="2">
    <source>
        <dbReference type="EMBL" id="RFC83473.1"/>
    </source>
</evidence>
<dbReference type="AlphaFoldDB" id="A0A371YPU3"/>
<reference evidence="1" key="4">
    <citation type="submission" date="2024-09" db="EMBL/GenBank/DDBJ databases">
        <authorList>
            <person name="Sun Q."/>
            <person name="Mori K."/>
        </authorList>
    </citation>
    <scope>NUCLEOTIDE SEQUENCE</scope>
    <source>
        <strain evidence="1">KCTC 62575</strain>
    </source>
</reference>
<evidence type="ECO:0000313" key="4">
    <source>
        <dbReference type="Proteomes" id="UP001595455"/>
    </source>
</evidence>
<reference evidence="2 3" key="2">
    <citation type="submission" date="2018-08" db="EMBL/GenBank/DDBJ databases">
        <title>The draft genome of Acinetobacter sichuanensis strain WCHAc060041.</title>
        <authorList>
            <person name="Qin J."/>
            <person name="Feng Y."/>
            <person name="Zong Z."/>
        </authorList>
    </citation>
    <scope>NUCLEOTIDE SEQUENCE [LARGE SCALE GENOMIC DNA]</scope>
    <source>
        <strain evidence="2 3">WCHAc060041</strain>
    </source>
</reference>
<dbReference type="Proteomes" id="UP001595455">
    <property type="component" value="Unassembled WGS sequence"/>
</dbReference>
<dbReference type="EMBL" id="PYIX02000016">
    <property type="protein sequence ID" value="RFC83473.1"/>
    <property type="molecule type" value="Genomic_DNA"/>
</dbReference>
<comment type="caution">
    <text evidence="2">The sequence shown here is derived from an EMBL/GenBank/DDBJ whole genome shotgun (WGS) entry which is preliminary data.</text>
</comment>
<protein>
    <submittedName>
        <fullName evidence="2">Uncharacterized protein</fullName>
    </submittedName>
</protein>
<dbReference type="Proteomes" id="UP000240957">
    <property type="component" value="Unassembled WGS sequence"/>
</dbReference>
<evidence type="ECO:0000313" key="3">
    <source>
        <dbReference type="Proteomes" id="UP000240957"/>
    </source>
</evidence>
<name>A0A371YPU3_9GAMM</name>
<dbReference type="EMBL" id="JBHRSF010000030">
    <property type="protein sequence ID" value="MFC2995532.1"/>
    <property type="molecule type" value="Genomic_DNA"/>
</dbReference>
<organism evidence="2 3">
    <name type="scientific">Acinetobacter sichuanensis</name>
    <dbReference type="NCBI Taxonomy" id="2136183"/>
    <lineage>
        <taxon>Bacteria</taxon>
        <taxon>Pseudomonadati</taxon>
        <taxon>Pseudomonadota</taxon>
        <taxon>Gammaproteobacteria</taxon>
        <taxon>Moraxellales</taxon>
        <taxon>Moraxellaceae</taxon>
        <taxon>Acinetobacter</taxon>
    </lineage>
</organism>